<gene>
    <name evidence="2" type="ORF">A9X01_16100</name>
</gene>
<reference evidence="2 3" key="1">
    <citation type="submission" date="2016-06" db="EMBL/GenBank/DDBJ databases">
        <authorList>
            <person name="Kjaerup R.B."/>
            <person name="Dalgaard T.S."/>
            <person name="Juul-Madsen H.R."/>
        </authorList>
    </citation>
    <scope>NUCLEOTIDE SEQUENCE [LARGE SCALE GENOMIC DNA]</scope>
    <source>
        <strain evidence="2 3">1081914.2</strain>
    </source>
</reference>
<evidence type="ECO:0000313" key="2">
    <source>
        <dbReference type="EMBL" id="OBI87081.1"/>
    </source>
</evidence>
<evidence type="ECO:0000256" key="1">
    <source>
        <dbReference type="SAM" id="MobiDB-lite"/>
    </source>
</evidence>
<feature type="compositionally biased region" description="Polar residues" evidence="1">
    <location>
        <begin position="22"/>
        <end position="40"/>
    </location>
</feature>
<accession>A0A1A3CMG4</accession>
<name>A0A1A3CMG4_MYCAS</name>
<dbReference type="EMBL" id="LZKQ01000093">
    <property type="protein sequence ID" value="OBI87081.1"/>
    <property type="molecule type" value="Genomic_DNA"/>
</dbReference>
<feature type="region of interest" description="Disordered" evidence="1">
    <location>
        <begin position="22"/>
        <end position="44"/>
    </location>
</feature>
<comment type="caution">
    <text evidence="2">The sequence shown here is derived from an EMBL/GenBank/DDBJ whole genome shotgun (WGS) entry which is preliminary data.</text>
</comment>
<evidence type="ECO:0000313" key="3">
    <source>
        <dbReference type="Proteomes" id="UP000093795"/>
    </source>
</evidence>
<dbReference type="AlphaFoldDB" id="A0A1A3CMG4"/>
<protein>
    <submittedName>
        <fullName evidence="2">Uncharacterized protein</fullName>
    </submittedName>
</protein>
<dbReference type="Proteomes" id="UP000093795">
    <property type="component" value="Unassembled WGS sequence"/>
</dbReference>
<organism evidence="2 3">
    <name type="scientific">Mycobacterium asiaticum</name>
    <dbReference type="NCBI Taxonomy" id="1790"/>
    <lineage>
        <taxon>Bacteria</taxon>
        <taxon>Bacillati</taxon>
        <taxon>Actinomycetota</taxon>
        <taxon>Actinomycetes</taxon>
        <taxon>Mycobacteriales</taxon>
        <taxon>Mycobacteriaceae</taxon>
        <taxon>Mycobacterium</taxon>
    </lineage>
</organism>
<proteinExistence type="predicted"/>
<sequence length="224" mass="23731">MVAAILFSGTLIAAAIFFKGSGESSTPTAGTSGKPATQSDGRSKTCGAWATAKIDFKSTPRLPQGWDYNTPGIDQLIAGRTAMLEKILNVFRSQIAPAPVDVAAAANLFVEKQEAEVRKLPAHTFDAADVYAIDGAYLALDRLRRQLSRMTTAGTLPGSLVLPKQGQFCPISIHAVSPATPVVISASRRVSTLRRRGGSSRMWSSRAIRKSGNATLTATKNPAM</sequence>
<dbReference type="STRING" id="1790.A5645_18485"/>